<organism evidence="2 3">
    <name type="scientific">Phytophthora fragariaefolia</name>
    <dbReference type="NCBI Taxonomy" id="1490495"/>
    <lineage>
        <taxon>Eukaryota</taxon>
        <taxon>Sar</taxon>
        <taxon>Stramenopiles</taxon>
        <taxon>Oomycota</taxon>
        <taxon>Peronosporomycetes</taxon>
        <taxon>Peronosporales</taxon>
        <taxon>Peronosporaceae</taxon>
        <taxon>Phytophthora</taxon>
    </lineage>
</organism>
<evidence type="ECO:0000313" key="2">
    <source>
        <dbReference type="EMBL" id="GMG15150.1"/>
    </source>
</evidence>
<gene>
    <name evidence="2" type="ORF">Pfra01_002936100</name>
</gene>
<dbReference type="AlphaFoldDB" id="A0A9W7DAN1"/>
<comment type="caution">
    <text evidence="2">The sequence shown here is derived from an EMBL/GenBank/DDBJ whole genome shotgun (WGS) entry which is preliminary data.</text>
</comment>
<reference evidence="2" key="1">
    <citation type="submission" date="2023-04" db="EMBL/GenBank/DDBJ databases">
        <title>Phytophthora fragariaefolia NBRC 109709.</title>
        <authorList>
            <person name="Ichikawa N."/>
            <person name="Sato H."/>
            <person name="Tonouchi N."/>
        </authorList>
    </citation>
    <scope>NUCLEOTIDE SEQUENCE</scope>
    <source>
        <strain evidence="2">NBRC 109709</strain>
    </source>
</reference>
<keyword evidence="3" id="KW-1185">Reference proteome</keyword>
<name>A0A9W7DAN1_9STRA</name>
<dbReference type="Proteomes" id="UP001165121">
    <property type="component" value="Unassembled WGS sequence"/>
</dbReference>
<feature type="region of interest" description="Disordered" evidence="1">
    <location>
        <begin position="171"/>
        <end position="196"/>
    </location>
</feature>
<protein>
    <submittedName>
        <fullName evidence="2">Unnamed protein product</fullName>
    </submittedName>
</protein>
<accession>A0A9W7DAN1</accession>
<dbReference type="EMBL" id="BSXT01018867">
    <property type="protein sequence ID" value="GMG15150.1"/>
    <property type="molecule type" value="Genomic_DNA"/>
</dbReference>
<sequence>MIVEENGLQGLIGKTDPSMYGYRDRMKPRCRLLVEFNLRCSRSRSSAWFSWYAAIARRTVSPCSTSSLVMPRHRSASTALPRRVEALGAPSISPQPDLPVRQGRSSVYQLQSPLKALGVEAKPSGERYKPVSKPSRQATPPVDACLVCHGPHWMRECPTATAAQREESLARYRASKDQRGNVVRSKVVKARESANT</sequence>
<evidence type="ECO:0000313" key="3">
    <source>
        <dbReference type="Proteomes" id="UP001165121"/>
    </source>
</evidence>
<proteinExistence type="predicted"/>
<evidence type="ECO:0000256" key="1">
    <source>
        <dbReference type="SAM" id="MobiDB-lite"/>
    </source>
</evidence>